<reference evidence="2 3" key="1">
    <citation type="submission" date="2018-08" db="EMBL/GenBank/DDBJ databases">
        <title>The draft genome squence of Brumimicrobium sp. N62.</title>
        <authorList>
            <person name="Du Z.-J."/>
            <person name="Luo H.-R."/>
        </authorList>
    </citation>
    <scope>NUCLEOTIDE SEQUENCE [LARGE SCALE GENOMIC DNA]</scope>
    <source>
        <strain evidence="2 3">N62</strain>
    </source>
</reference>
<accession>A0A3E1EZY1</accession>
<dbReference type="InterPro" id="IPR027417">
    <property type="entry name" value="P-loop_NTPase"/>
</dbReference>
<dbReference type="Proteomes" id="UP000257127">
    <property type="component" value="Unassembled WGS sequence"/>
</dbReference>
<comment type="caution">
    <text evidence="2">The sequence shown here is derived from an EMBL/GenBank/DDBJ whole genome shotgun (WGS) entry which is preliminary data.</text>
</comment>
<dbReference type="AlphaFoldDB" id="A0A3E1EZY1"/>
<dbReference type="InterPro" id="IPR007694">
    <property type="entry name" value="DNA_helicase_DnaB-like_C"/>
</dbReference>
<dbReference type="GO" id="GO:0005829">
    <property type="term" value="C:cytosol"/>
    <property type="evidence" value="ECO:0007669"/>
    <property type="project" value="TreeGrafter"/>
</dbReference>
<protein>
    <recommendedName>
        <fullName evidence="1">SF4 helicase domain-containing protein</fullName>
    </recommendedName>
</protein>
<evidence type="ECO:0000259" key="1">
    <source>
        <dbReference type="PROSITE" id="PS51199"/>
    </source>
</evidence>
<evidence type="ECO:0000313" key="3">
    <source>
        <dbReference type="Proteomes" id="UP000257127"/>
    </source>
</evidence>
<dbReference type="OrthoDB" id="9818671at2"/>
<dbReference type="RefSeq" id="WP_116879996.1">
    <property type="nucleotide sequence ID" value="NZ_QURB01000002.1"/>
</dbReference>
<name>A0A3E1EZY1_9FLAO</name>
<dbReference type="PANTHER" id="PTHR30153:SF2">
    <property type="entry name" value="REPLICATIVE DNA HELICASE"/>
    <property type="match status" value="1"/>
</dbReference>
<evidence type="ECO:0000313" key="2">
    <source>
        <dbReference type="EMBL" id="RFC55017.1"/>
    </source>
</evidence>
<dbReference type="PANTHER" id="PTHR30153">
    <property type="entry name" value="REPLICATIVE DNA HELICASE DNAB"/>
    <property type="match status" value="1"/>
</dbReference>
<dbReference type="SUPFAM" id="SSF52540">
    <property type="entry name" value="P-loop containing nucleoside triphosphate hydrolases"/>
    <property type="match status" value="1"/>
</dbReference>
<gene>
    <name evidence="2" type="ORF">DXU93_04130</name>
</gene>
<dbReference type="EMBL" id="QURB01000002">
    <property type="protein sequence ID" value="RFC55017.1"/>
    <property type="molecule type" value="Genomic_DNA"/>
</dbReference>
<dbReference type="GO" id="GO:0003678">
    <property type="term" value="F:DNA helicase activity"/>
    <property type="evidence" value="ECO:0007669"/>
    <property type="project" value="InterPro"/>
</dbReference>
<proteinExistence type="predicted"/>
<organism evidence="2 3">
    <name type="scientific">Brumimicrobium aurantiacum</name>
    <dbReference type="NCBI Taxonomy" id="1737063"/>
    <lineage>
        <taxon>Bacteria</taxon>
        <taxon>Pseudomonadati</taxon>
        <taxon>Bacteroidota</taxon>
        <taxon>Flavobacteriia</taxon>
        <taxon>Flavobacteriales</taxon>
        <taxon>Crocinitomicaceae</taxon>
        <taxon>Brumimicrobium</taxon>
    </lineage>
</organism>
<dbReference type="Pfam" id="PF03796">
    <property type="entry name" value="DnaB_C"/>
    <property type="match status" value="1"/>
</dbReference>
<keyword evidence="3" id="KW-1185">Reference proteome</keyword>
<dbReference type="Gene3D" id="3.40.50.300">
    <property type="entry name" value="P-loop containing nucleotide triphosphate hydrolases"/>
    <property type="match status" value="1"/>
</dbReference>
<sequence>MKSKEEQNEITDKRESSLKHQVKKVIEKAENPLLLSLNTGFSNIDDQLNGLKLGELYILGGAAAMGQQTFIGQLALEVAEHSGVLYLTQFESPSKLSKRLLSIAGNIQSHQLEQLPWNKETTDQASEILNSFKSKKLFIEKEKQFEQNEFLELIEDYVTQNGIKLIIIDNENNLFRNLKVKLTTDEKYDFILRLKLLLRRLDCCGMILKKIKSAKRTQENPFQLPQIPDIQLEYNLADLADHIWFMHRLEYYGIDRDGANNLTKNRIDLYVMDDDGGYLKNLYFRFNERYTGFEVDERIGTVKNFVFLKTKELKYAH</sequence>
<dbReference type="GO" id="GO:0006260">
    <property type="term" value="P:DNA replication"/>
    <property type="evidence" value="ECO:0007669"/>
    <property type="project" value="InterPro"/>
</dbReference>
<dbReference type="GO" id="GO:0005524">
    <property type="term" value="F:ATP binding"/>
    <property type="evidence" value="ECO:0007669"/>
    <property type="project" value="InterPro"/>
</dbReference>
<dbReference type="PROSITE" id="PS51199">
    <property type="entry name" value="SF4_HELICASE"/>
    <property type="match status" value="1"/>
</dbReference>
<feature type="domain" description="SF4 helicase" evidence="1">
    <location>
        <begin position="30"/>
        <end position="300"/>
    </location>
</feature>